<dbReference type="InterPro" id="IPR006685">
    <property type="entry name" value="MscS_channel_2nd"/>
</dbReference>
<feature type="transmembrane region" description="Helical" evidence="7">
    <location>
        <begin position="22"/>
        <end position="42"/>
    </location>
</feature>
<keyword evidence="6 7" id="KW-0472">Membrane</keyword>
<evidence type="ECO:0000256" key="3">
    <source>
        <dbReference type="ARBA" id="ARBA00022475"/>
    </source>
</evidence>
<gene>
    <name evidence="11" type="ORF">SAMN05444271_12620</name>
</gene>
<dbReference type="InterPro" id="IPR023408">
    <property type="entry name" value="MscS_beta-dom_sf"/>
</dbReference>
<evidence type="ECO:0000256" key="5">
    <source>
        <dbReference type="ARBA" id="ARBA00022989"/>
    </source>
</evidence>
<dbReference type="GO" id="GO:0008381">
    <property type="term" value="F:mechanosensitive monoatomic ion channel activity"/>
    <property type="evidence" value="ECO:0007669"/>
    <property type="project" value="InterPro"/>
</dbReference>
<feature type="domain" description="Mechanosensitive ion channel MscS" evidence="8">
    <location>
        <begin position="213"/>
        <end position="278"/>
    </location>
</feature>
<accession>A0A1H6WUE2</accession>
<dbReference type="PANTHER" id="PTHR30221">
    <property type="entry name" value="SMALL-CONDUCTANCE MECHANOSENSITIVE CHANNEL"/>
    <property type="match status" value="1"/>
</dbReference>
<evidence type="ECO:0000256" key="1">
    <source>
        <dbReference type="ARBA" id="ARBA00004651"/>
    </source>
</evidence>
<dbReference type="Pfam" id="PF21088">
    <property type="entry name" value="MS_channel_1st"/>
    <property type="match status" value="1"/>
</dbReference>
<evidence type="ECO:0000259" key="8">
    <source>
        <dbReference type="Pfam" id="PF00924"/>
    </source>
</evidence>
<reference evidence="11 12" key="1">
    <citation type="submission" date="2016-10" db="EMBL/GenBank/DDBJ databases">
        <authorList>
            <person name="de Groot N.N."/>
        </authorList>
    </citation>
    <scope>NUCLEOTIDE SEQUENCE [LARGE SCALE GENOMIC DNA]</scope>
    <source>
        <strain evidence="11 12">DSM 22187</strain>
    </source>
</reference>
<comment type="similarity">
    <text evidence="2">Belongs to the MscS (TC 1.A.23) family.</text>
</comment>
<comment type="subcellular location">
    <subcellularLocation>
        <location evidence="1">Cell membrane</location>
        <topology evidence="1">Multi-pass membrane protein</topology>
    </subcellularLocation>
</comment>
<protein>
    <submittedName>
        <fullName evidence="11">Mechanosensitive ion channel</fullName>
    </submittedName>
</protein>
<feature type="transmembrane region" description="Helical" evidence="7">
    <location>
        <begin position="91"/>
        <end position="115"/>
    </location>
</feature>
<evidence type="ECO:0000313" key="12">
    <source>
        <dbReference type="Proteomes" id="UP000198888"/>
    </source>
</evidence>
<dbReference type="InterPro" id="IPR045275">
    <property type="entry name" value="MscS_archaea/bacteria_type"/>
</dbReference>
<keyword evidence="3" id="KW-1003">Cell membrane</keyword>
<dbReference type="InterPro" id="IPR010920">
    <property type="entry name" value="LSM_dom_sf"/>
</dbReference>
<dbReference type="STRING" id="1073996.SAMN05444271_12620"/>
<dbReference type="InterPro" id="IPR049142">
    <property type="entry name" value="MS_channel_1st"/>
</dbReference>
<dbReference type="KEGG" id="hae:halTADL_3420"/>
<feature type="transmembrane region" description="Helical" evidence="7">
    <location>
        <begin position="166"/>
        <end position="187"/>
    </location>
</feature>
<sequence length="399" mass="43377">MQISAVVTQLESMLGDFVSTEIQIAVSLAVLIVAVSAAGVALPRLVNQSRRLTADWTRKKFGDRVADGVELVEDVVPLPQILTVVVKTVQLLLFLITIIALLIVWGLVDVAWWLIGVLETAIPTATRIVITAVLFILAALGNNVLQDVISEFTTDTSHISAHQEQILTRVGQVALIVVISIGVLSVWDIQIGGVLVGAGFLGIVVGMAARQTLGSLIAGFVLMFSRPFEIGDWVQVGDNQGIVTQITIMNTHLRNFDGEHVVIPNDNVGEQAVINRSRDGKLRIHVEVGVDYEADPNRAAEIAREAVEESTFVDGNPNPQVFPVSFGGSAVDLDIRFWISPPTPQKRWRATASVVENVKARFDTESISIPFPQRTVGHRTVDDDSVVDREATMESTEKN</sequence>
<dbReference type="OrthoDB" id="31543at2157"/>
<dbReference type="InterPro" id="IPR049278">
    <property type="entry name" value="MS_channel_C"/>
</dbReference>
<organism evidence="11 12">
    <name type="scientific">Halohasta litchfieldiae</name>
    <dbReference type="NCBI Taxonomy" id="1073996"/>
    <lineage>
        <taxon>Archaea</taxon>
        <taxon>Methanobacteriati</taxon>
        <taxon>Methanobacteriota</taxon>
        <taxon>Stenosarchaea group</taxon>
        <taxon>Halobacteria</taxon>
        <taxon>Halobacteriales</taxon>
        <taxon>Haloferacaceae</taxon>
        <taxon>Halohasta</taxon>
    </lineage>
</organism>
<evidence type="ECO:0000256" key="2">
    <source>
        <dbReference type="ARBA" id="ARBA00008017"/>
    </source>
</evidence>
<dbReference type="PANTHER" id="PTHR30221:SF20">
    <property type="entry name" value="SMALL-CONDUCTANCE MECHANOSENSITIVE CHANNEL"/>
    <property type="match status" value="1"/>
</dbReference>
<proteinExistence type="inferred from homology"/>
<dbReference type="SUPFAM" id="SSF82861">
    <property type="entry name" value="Mechanosensitive channel protein MscS (YggB), transmembrane region"/>
    <property type="match status" value="1"/>
</dbReference>
<dbReference type="RefSeq" id="WP_089673361.1">
    <property type="nucleotide sequence ID" value="NZ_FNYR01000026.1"/>
</dbReference>
<evidence type="ECO:0000256" key="7">
    <source>
        <dbReference type="SAM" id="Phobius"/>
    </source>
</evidence>
<dbReference type="Gene3D" id="1.10.287.1260">
    <property type="match status" value="1"/>
</dbReference>
<dbReference type="Pfam" id="PF00924">
    <property type="entry name" value="MS_channel_2nd"/>
    <property type="match status" value="1"/>
</dbReference>
<dbReference type="InterPro" id="IPR011066">
    <property type="entry name" value="MscS_channel_C_sf"/>
</dbReference>
<feature type="domain" description="Mechanosensitive ion channel MscS C-terminal" evidence="9">
    <location>
        <begin position="286"/>
        <end position="369"/>
    </location>
</feature>
<dbReference type="GO" id="GO:0005886">
    <property type="term" value="C:plasma membrane"/>
    <property type="evidence" value="ECO:0007669"/>
    <property type="project" value="UniProtKB-SubCell"/>
</dbReference>
<dbReference type="AlphaFoldDB" id="A0A1H6WUE2"/>
<dbReference type="EMBL" id="FNYR01000026">
    <property type="protein sequence ID" value="SEJ15995.1"/>
    <property type="molecule type" value="Genomic_DNA"/>
</dbReference>
<name>A0A1H6WUE2_9EURY</name>
<keyword evidence="5 7" id="KW-1133">Transmembrane helix</keyword>
<evidence type="ECO:0000256" key="6">
    <source>
        <dbReference type="ARBA" id="ARBA00023136"/>
    </source>
</evidence>
<accession>A0A2H4Q6X5</accession>
<evidence type="ECO:0000313" key="11">
    <source>
        <dbReference type="EMBL" id="SEJ15995.1"/>
    </source>
</evidence>
<dbReference type="Proteomes" id="UP000198888">
    <property type="component" value="Unassembled WGS sequence"/>
</dbReference>
<evidence type="ECO:0000259" key="10">
    <source>
        <dbReference type="Pfam" id="PF21088"/>
    </source>
</evidence>
<dbReference type="Pfam" id="PF21082">
    <property type="entry name" value="MS_channel_3rd"/>
    <property type="match status" value="1"/>
</dbReference>
<evidence type="ECO:0000259" key="9">
    <source>
        <dbReference type="Pfam" id="PF21082"/>
    </source>
</evidence>
<feature type="domain" description="Mechanosensitive ion channel transmembrane helices 2/3" evidence="10">
    <location>
        <begin position="173"/>
        <end position="209"/>
    </location>
</feature>
<dbReference type="Gene3D" id="3.30.70.100">
    <property type="match status" value="1"/>
</dbReference>
<dbReference type="SUPFAM" id="SSF50182">
    <property type="entry name" value="Sm-like ribonucleoproteins"/>
    <property type="match status" value="1"/>
</dbReference>
<dbReference type="Gene3D" id="2.30.30.60">
    <property type="match status" value="1"/>
</dbReference>
<keyword evidence="4 7" id="KW-0812">Transmembrane</keyword>
<evidence type="ECO:0000256" key="4">
    <source>
        <dbReference type="ARBA" id="ARBA00022692"/>
    </source>
</evidence>
<dbReference type="SUPFAM" id="SSF82689">
    <property type="entry name" value="Mechanosensitive channel protein MscS (YggB), C-terminal domain"/>
    <property type="match status" value="1"/>
</dbReference>
<keyword evidence="12" id="KW-1185">Reference proteome</keyword>
<dbReference type="InterPro" id="IPR011014">
    <property type="entry name" value="MscS_channel_TM-2"/>
</dbReference>
<feature type="transmembrane region" description="Helical" evidence="7">
    <location>
        <begin position="127"/>
        <end position="145"/>
    </location>
</feature>